<dbReference type="AlphaFoldDB" id="A0A8H9LTJ5"/>
<gene>
    <name evidence="2" type="ORF">GCM10010502_59740</name>
</gene>
<dbReference type="Pfam" id="PF12277">
    <property type="entry name" value="DUF3618"/>
    <property type="match status" value="1"/>
</dbReference>
<keyword evidence="1" id="KW-1133">Transmembrane helix</keyword>
<accession>A0A8H9LTJ5</accession>
<keyword evidence="1" id="KW-0812">Transmembrane</keyword>
<dbReference type="InterPro" id="IPR022062">
    <property type="entry name" value="DUF3618"/>
</dbReference>
<keyword evidence="1" id="KW-0472">Membrane</keyword>
<evidence type="ECO:0000313" key="2">
    <source>
        <dbReference type="EMBL" id="GGU97546.1"/>
    </source>
</evidence>
<reference evidence="2" key="2">
    <citation type="submission" date="2020-09" db="EMBL/GenBank/DDBJ databases">
        <authorList>
            <person name="Sun Q."/>
            <person name="Ohkuma M."/>
        </authorList>
    </citation>
    <scope>NUCLEOTIDE SEQUENCE</scope>
    <source>
        <strain evidence="2">JCM 4434</strain>
    </source>
</reference>
<sequence length="119" mass="12801">MNGVARVGGASTQDKPERTAAQIEADIERTRERLAVNLDELAVRIHPSTISAQVKAKAMAAVEEKTAKAYVAASGLVEKARAQFVDEKGQPRKERIVPAALVGVGLVLLIASSRKRRKD</sequence>
<organism evidence="2 3">
    <name type="scientific">Kitasatospora aureofaciens</name>
    <name type="common">Streptomyces aureofaciens</name>
    <dbReference type="NCBI Taxonomy" id="1894"/>
    <lineage>
        <taxon>Bacteria</taxon>
        <taxon>Bacillati</taxon>
        <taxon>Actinomycetota</taxon>
        <taxon>Actinomycetes</taxon>
        <taxon>Kitasatosporales</taxon>
        <taxon>Streptomycetaceae</taxon>
        <taxon>Kitasatospora</taxon>
    </lineage>
</organism>
<dbReference type="Proteomes" id="UP000610124">
    <property type="component" value="Unassembled WGS sequence"/>
</dbReference>
<dbReference type="EMBL" id="BMUB01000019">
    <property type="protein sequence ID" value="GGU97546.1"/>
    <property type="molecule type" value="Genomic_DNA"/>
</dbReference>
<name>A0A8H9LTJ5_KITAU</name>
<evidence type="ECO:0000313" key="3">
    <source>
        <dbReference type="Proteomes" id="UP000610124"/>
    </source>
</evidence>
<proteinExistence type="predicted"/>
<comment type="caution">
    <text evidence="2">The sequence shown here is derived from an EMBL/GenBank/DDBJ whole genome shotgun (WGS) entry which is preliminary data.</text>
</comment>
<protein>
    <submittedName>
        <fullName evidence="2">Membrane protein</fullName>
    </submittedName>
</protein>
<evidence type="ECO:0000256" key="1">
    <source>
        <dbReference type="SAM" id="Phobius"/>
    </source>
</evidence>
<reference evidence="2" key="1">
    <citation type="journal article" date="2014" name="Int. J. Syst. Evol. Microbiol.">
        <title>Complete genome sequence of Corynebacterium casei LMG S-19264T (=DSM 44701T), isolated from a smear-ripened cheese.</title>
        <authorList>
            <consortium name="US DOE Joint Genome Institute (JGI-PGF)"/>
            <person name="Walter F."/>
            <person name="Albersmeier A."/>
            <person name="Kalinowski J."/>
            <person name="Ruckert C."/>
        </authorList>
    </citation>
    <scope>NUCLEOTIDE SEQUENCE</scope>
    <source>
        <strain evidence="2">JCM 4434</strain>
    </source>
</reference>
<feature type="transmembrane region" description="Helical" evidence="1">
    <location>
        <begin position="96"/>
        <end position="113"/>
    </location>
</feature>